<feature type="domain" description="C-CAP/cofactor C-like" evidence="7">
    <location>
        <begin position="213"/>
        <end position="361"/>
    </location>
</feature>
<dbReference type="GO" id="GO:0007023">
    <property type="term" value="P:post-chaperonin tubulin folding pathway"/>
    <property type="evidence" value="ECO:0007669"/>
    <property type="project" value="InterPro"/>
</dbReference>
<dbReference type="GO" id="GO:0005737">
    <property type="term" value="C:cytoplasm"/>
    <property type="evidence" value="ECO:0007669"/>
    <property type="project" value="UniProtKB-SubCell"/>
</dbReference>
<dbReference type="InterPro" id="IPR012945">
    <property type="entry name" value="Tubulin-bd_cofactor_C_dom"/>
</dbReference>
<dbReference type="Proteomes" id="UP001344447">
    <property type="component" value="Unassembled WGS sequence"/>
</dbReference>
<dbReference type="InterPro" id="IPR027684">
    <property type="entry name" value="TBCC"/>
</dbReference>
<sequence length="374" mass="43426">MDGNNKNDDDDEKSKLDVVKKQFQEKEKQRLQSKLEKREISNKEQIDQSSSNIASETLLLINNLSDDIESRLNEISNYHDVNDNKIEYLKESYNQMEESLSEINSITTMSSHILTSYDVKSILENIDSLKKQIDKSKEKYMPKQKLSLTRKKSTKTTTTKTSSSLPIIDQQSNDDIDKNNNTVDNDSNNNNKEPIFNLINIRGFKNKELFYPPSKDEEISSNDNNSINDLFISDLTDCTVILNMKVLTALKINNLKNCIIRAYAPIDGSIFIDNCTNSIFSLVSRQIRIHYCIDCQFNIFVKSNPIIEGSKQIKFSSYLQYLQLEKLHHLVDNQKFKEFSFHLDSENIDSNKWKLVNDFDWIQQKQSPNWSLVE</sequence>
<gene>
    <name evidence="8" type="ORF">RB653_001200</name>
</gene>
<evidence type="ECO:0000313" key="8">
    <source>
        <dbReference type="EMBL" id="KAK5581170.1"/>
    </source>
</evidence>
<evidence type="ECO:0000256" key="3">
    <source>
        <dbReference type="ARBA" id="ARBA00022490"/>
    </source>
</evidence>
<dbReference type="EMBL" id="JAVFKY010000002">
    <property type="protein sequence ID" value="KAK5581170.1"/>
    <property type="molecule type" value="Genomic_DNA"/>
</dbReference>
<keyword evidence="4" id="KW-0007">Acetylation</keyword>
<dbReference type="InterPro" id="IPR038397">
    <property type="entry name" value="TBCC_N_sf"/>
</dbReference>
<name>A0AAN7U3W5_9MYCE</name>
<dbReference type="Pfam" id="PF16752">
    <property type="entry name" value="TBCC_N"/>
    <property type="match status" value="1"/>
</dbReference>
<organism evidence="8 9">
    <name type="scientific">Dictyostelium firmibasis</name>
    <dbReference type="NCBI Taxonomy" id="79012"/>
    <lineage>
        <taxon>Eukaryota</taxon>
        <taxon>Amoebozoa</taxon>
        <taxon>Evosea</taxon>
        <taxon>Eumycetozoa</taxon>
        <taxon>Dictyostelia</taxon>
        <taxon>Dictyosteliales</taxon>
        <taxon>Dictyosteliaceae</taxon>
        <taxon>Dictyostelium</taxon>
    </lineage>
</organism>
<comment type="caution">
    <text evidence="8">The sequence shown here is derived from an EMBL/GenBank/DDBJ whole genome shotgun (WGS) entry which is preliminary data.</text>
</comment>
<dbReference type="Gene3D" id="2.160.20.70">
    <property type="match status" value="1"/>
</dbReference>
<dbReference type="PANTHER" id="PTHR15139:SF0">
    <property type="entry name" value="TUBULIN-SPECIFIC CHAPERONE C"/>
    <property type="match status" value="1"/>
</dbReference>
<evidence type="ECO:0000256" key="2">
    <source>
        <dbReference type="ARBA" id="ARBA00008848"/>
    </source>
</evidence>
<dbReference type="Pfam" id="PF07986">
    <property type="entry name" value="TBCC"/>
    <property type="match status" value="1"/>
</dbReference>
<evidence type="ECO:0000313" key="9">
    <source>
        <dbReference type="Proteomes" id="UP001344447"/>
    </source>
</evidence>
<dbReference type="InterPro" id="IPR017901">
    <property type="entry name" value="C-CAP_CF_C-like"/>
</dbReference>
<protein>
    <recommendedName>
        <fullName evidence="7">C-CAP/cofactor C-like domain-containing protein</fullName>
    </recommendedName>
</protein>
<evidence type="ECO:0000259" key="7">
    <source>
        <dbReference type="PROSITE" id="PS51329"/>
    </source>
</evidence>
<reference evidence="8 9" key="1">
    <citation type="submission" date="2023-11" db="EMBL/GenBank/DDBJ databases">
        <title>Dfirmibasis_genome.</title>
        <authorList>
            <person name="Edelbroek B."/>
            <person name="Kjellin J."/>
            <person name="Jerlstrom-Hultqvist J."/>
            <person name="Soderbom F."/>
        </authorList>
    </citation>
    <scope>NUCLEOTIDE SEQUENCE [LARGE SCALE GENOMIC DNA]</scope>
    <source>
        <strain evidence="8 9">TNS-C-14</strain>
    </source>
</reference>
<keyword evidence="9" id="KW-1185">Reference proteome</keyword>
<feature type="compositionally biased region" description="Basic and acidic residues" evidence="6">
    <location>
        <begin position="12"/>
        <end position="46"/>
    </location>
</feature>
<accession>A0AAN7U3W5</accession>
<dbReference type="InterPro" id="IPR016098">
    <property type="entry name" value="CAP/MinC_C"/>
</dbReference>
<dbReference type="AlphaFoldDB" id="A0AAN7U3W5"/>
<evidence type="ECO:0000256" key="5">
    <source>
        <dbReference type="ARBA" id="ARBA00026055"/>
    </source>
</evidence>
<dbReference type="PANTHER" id="PTHR15139">
    <property type="entry name" value="TUBULIN FOLDING COFACTOR C"/>
    <property type="match status" value="1"/>
</dbReference>
<comment type="subcellular location">
    <subcellularLocation>
        <location evidence="1">Cytoplasm</location>
    </subcellularLocation>
</comment>
<feature type="compositionally biased region" description="Low complexity" evidence="6">
    <location>
        <begin position="155"/>
        <end position="165"/>
    </location>
</feature>
<dbReference type="Gene3D" id="1.20.58.1250">
    <property type="entry name" value="Tubulin Binding Cofactor C, N-terminal domain"/>
    <property type="match status" value="1"/>
</dbReference>
<comment type="similarity">
    <text evidence="2">Belongs to the TBCC family.</text>
</comment>
<evidence type="ECO:0000256" key="6">
    <source>
        <dbReference type="SAM" id="MobiDB-lite"/>
    </source>
</evidence>
<feature type="region of interest" description="Disordered" evidence="6">
    <location>
        <begin position="1"/>
        <end position="48"/>
    </location>
</feature>
<dbReference type="InterPro" id="IPR031925">
    <property type="entry name" value="TBCC_N"/>
</dbReference>
<keyword evidence="3" id="KW-0963">Cytoplasm</keyword>
<feature type="compositionally biased region" description="Low complexity" evidence="6">
    <location>
        <begin position="179"/>
        <end position="189"/>
    </location>
</feature>
<dbReference type="GO" id="GO:0015631">
    <property type="term" value="F:tubulin binding"/>
    <property type="evidence" value="ECO:0007669"/>
    <property type="project" value="InterPro"/>
</dbReference>
<dbReference type="GO" id="GO:0007021">
    <property type="term" value="P:tubulin complex assembly"/>
    <property type="evidence" value="ECO:0007669"/>
    <property type="project" value="TreeGrafter"/>
</dbReference>
<proteinExistence type="inferred from homology"/>
<dbReference type="PROSITE" id="PS51329">
    <property type="entry name" value="C_CAP_COFACTOR_C"/>
    <property type="match status" value="1"/>
</dbReference>
<evidence type="ECO:0000256" key="1">
    <source>
        <dbReference type="ARBA" id="ARBA00004496"/>
    </source>
</evidence>
<evidence type="ECO:0000256" key="4">
    <source>
        <dbReference type="ARBA" id="ARBA00022990"/>
    </source>
</evidence>
<feature type="region of interest" description="Disordered" evidence="6">
    <location>
        <begin position="140"/>
        <end position="189"/>
    </location>
</feature>
<comment type="subunit">
    <text evidence="5">Supercomplex made of cofactors A to E. Cofactors A and D function by capturing and stabilizing tubulin in a quasi-native conformation. Cofactor E binds to the cofactor D-tubulin complex; interaction with cofactor C then causes the release of tubulin polypeptides that are committed to the native state.</text>
</comment>